<keyword evidence="5 10" id="KW-1133">Transmembrane helix</keyword>
<dbReference type="KEGG" id="lje:BUE77_04580"/>
<dbReference type="AlphaFoldDB" id="A0A5N1IBA1"/>
<feature type="transmembrane region" description="Helical" evidence="10">
    <location>
        <begin position="314"/>
        <end position="335"/>
    </location>
</feature>
<keyword evidence="2" id="KW-0813">Transport</keyword>
<keyword evidence="7" id="KW-0406">Ion transport</keyword>
<dbReference type="GO" id="GO:0098719">
    <property type="term" value="P:sodium ion import across plasma membrane"/>
    <property type="evidence" value="ECO:0007669"/>
    <property type="project" value="TreeGrafter"/>
</dbReference>
<dbReference type="RefSeq" id="WP_006588582.1">
    <property type="nucleotide sequence ID" value="NZ_CATOUX010000001.1"/>
</dbReference>
<accession>A0A5N1IBA1</accession>
<dbReference type="GO" id="GO:0005886">
    <property type="term" value="C:plasma membrane"/>
    <property type="evidence" value="ECO:0007669"/>
    <property type="project" value="UniProtKB-SubCell"/>
</dbReference>
<evidence type="ECO:0000256" key="8">
    <source>
        <dbReference type="ARBA" id="ARBA00023136"/>
    </source>
</evidence>
<sequence length="531" mass="60560">MDILISTLVILFTTNLAMVFQKAYFHKISVNYVALFFGMILGLVPLLNNLVEDFQSEVFMELIVAPLLFFEGQNTQLYYVKRFWKSIVGLTVVMIVIIELVAGFSLYYLTGMNMAFCFLLAAIATPTDATAGESVTHGLKVPRKVVYYLRNESLFNDASGLVLLAMMVSWYVNKNLVIIKSISQLFIAVIGGIALGIISSLLLAMIRQRTMQSSSLEDSSFSLNTPVQIAYLMTPFLLYFLAEEIHVSGVITVVVAGLVHNAEHQRSKLTNPQMVFVGNQLSNIFTDVLNGSVFVILGLVLVRLLEEDIFNSQTIMAILVGILLYVINILIRYLYTFLTEFRHNQKKAWTFSLGGVHGAVTFALAYTLTEETIKLSDIHFALLASSTLIILSMVVPTIVFRFLLPKKVADLDQIKEMRKVRKDMVEYAMLELDKIYLPEALRRQLLYDLKAQLDEVSMKDFLKEMNTTVRRPDLKPHDREFRDEVYRYAFRLERNYLGQIAQSEQKYREGFLKLYRETLMAEILFLGTKED</sequence>
<dbReference type="GO" id="GO:0015386">
    <property type="term" value="F:potassium:proton antiporter activity"/>
    <property type="evidence" value="ECO:0007669"/>
    <property type="project" value="TreeGrafter"/>
</dbReference>
<dbReference type="GO" id="GO:0015385">
    <property type="term" value="F:sodium:proton antiporter activity"/>
    <property type="evidence" value="ECO:0007669"/>
    <property type="project" value="InterPro"/>
</dbReference>
<evidence type="ECO:0000313" key="12">
    <source>
        <dbReference type="EMBL" id="KAA9322204.1"/>
    </source>
</evidence>
<dbReference type="EMBL" id="VYWW01000021">
    <property type="protein sequence ID" value="KAA9322204.1"/>
    <property type="molecule type" value="Genomic_DNA"/>
</dbReference>
<evidence type="ECO:0000256" key="5">
    <source>
        <dbReference type="ARBA" id="ARBA00022989"/>
    </source>
</evidence>
<name>A0A5N1IBA1_LACJE</name>
<dbReference type="PANTHER" id="PTHR10110">
    <property type="entry name" value="SODIUM/HYDROGEN EXCHANGER"/>
    <property type="match status" value="1"/>
</dbReference>
<protein>
    <submittedName>
        <fullName evidence="13">Cation:proton antiporter</fullName>
    </submittedName>
    <submittedName>
        <fullName evidence="12">Sodium:proton antiporter</fullName>
    </submittedName>
</protein>
<dbReference type="Proteomes" id="UP000327236">
    <property type="component" value="Unassembled WGS sequence"/>
</dbReference>
<evidence type="ECO:0000256" key="7">
    <source>
        <dbReference type="ARBA" id="ARBA00023065"/>
    </source>
</evidence>
<evidence type="ECO:0000313" key="15">
    <source>
        <dbReference type="Proteomes" id="UP001385848"/>
    </source>
</evidence>
<evidence type="ECO:0000313" key="14">
    <source>
        <dbReference type="Proteomes" id="UP000327236"/>
    </source>
</evidence>
<organism evidence="12 14">
    <name type="scientific">Lactobacillus jensenii</name>
    <dbReference type="NCBI Taxonomy" id="109790"/>
    <lineage>
        <taxon>Bacteria</taxon>
        <taxon>Bacillati</taxon>
        <taxon>Bacillota</taxon>
        <taxon>Bacilli</taxon>
        <taxon>Lactobacillales</taxon>
        <taxon>Lactobacillaceae</taxon>
        <taxon>Lactobacillus</taxon>
    </lineage>
</organism>
<keyword evidence="8 10" id="KW-0472">Membrane</keyword>
<feature type="transmembrane region" description="Helical" evidence="10">
    <location>
        <begin position="154"/>
        <end position="173"/>
    </location>
</feature>
<feature type="transmembrane region" description="Helical" evidence="10">
    <location>
        <begin position="185"/>
        <end position="206"/>
    </location>
</feature>
<feature type="transmembrane region" description="Helical" evidence="10">
    <location>
        <begin position="281"/>
        <end position="302"/>
    </location>
</feature>
<keyword evidence="4 10" id="KW-0812">Transmembrane</keyword>
<dbReference type="Gene3D" id="6.10.140.1330">
    <property type="match status" value="1"/>
</dbReference>
<dbReference type="InterPro" id="IPR006153">
    <property type="entry name" value="Cation/H_exchanger_TM"/>
</dbReference>
<keyword evidence="15" id="KW-1185">Reference proteome</keyword>
<reference evidence="13 15" key="2">
    <citation type="submission" date="2024-04" db="EMBL/GenBank/DDBJ databases">
        <title>Three lactobacilli isolated from voided urine samples from females with type 2 diabetes.</title>
        <authorList>
            <person name="Kula A."/>
            <person name="Stegman N."/>
            <person name="Putonti C."/>
        </authorList>
    </citation>
    <scope>NUCLEOTIDE SEQUENCE [LARGE SCALE GENOMIC DNA]</scope>
    <source>
        <strain evidence="13 15">1855</strain>
    </source>
</reference>
<feature type="transmembrane region" description="Helical" evidence="10">
    <location>
        <begin position="236"/>
        <end position="260"/>
    </location>
</feature>
<reference evidence="12 14" key="1">
    <citation type="submission" date="2019-09" db="EMBL/GenBank/DDBJ databases">
        <title>Draft genome sequence assemblies of isolates from the urinary tract.</title>
        <authorList>
            <person name="Mores C.R."/>
            <person name="Putonti C."/>
            <person name="Wolfe A.J."/>
        </authorList>
    </citation>
    <scope>NUCLEOTIDE SEQUENCE [LARGE SCALE GENOMIC DNA]</scope>
    <source>
        <strain evidence="12 14">UMB246</strain>
    </source>
</reference>
<feature type="transmembrane region" description="Helical" evidence="10">
    <location>
        <begin position="87"/>
        <end position="109"/>
    </location>
</feature>
<evidence type="ECO:0000313" key="13">
    <source>
        <dbReference type="EMBL" id="MEL0565271.1"/>
    </source>
</evidence>
<evidence type="ECO:0000256" key="2">
    <source>
        <dbReference type="ARBA" id="ARBA00022448"/>
    </source>
</evidence>
<gene>
    <name evidence="13" type="ORF">AAC431_04955</name>
    <name evidence="12" type="ORF">F6H94_05510</name>
</gene>
<feature type="transmembrane region" description="Helical" evidence="10">
    <location>
        <begin position="347"/>
        <end position="368"/>
    </location>
</feature>
<evidence type="ECO:0000256" key="6">
    <source>
        <dbReference type="ARBA" id="ARBA00023053"/>
    </source>
</evidence>
<comment type="caution">
    <text evidence="12">The sequence shown here is derived from an EMBL/GenBank/DDBJ whole genome shotgun (WGS) entry which is preliminary data.</text>
</comment>
<dbReference type="PANTHER" id="PTHR10110:SF86">
    <property type="entry name" value="SODIUM_HYDROGEN EXCHANGER 7"/>
    <property type="match status" value="1"/>
</dbReference>
<proteinExistence type="predicted"/>
<evidence type="ECO:0000256" key="10">
    <source>
        <dbReference type="SAM" id="Phobius"/>
    </source>
</evidence>
<feature type="transmembrane region" description="Helical" evidence="10">
    <location>
        <begin position="29"/>
        <end position="51"/>
    </location>
</feature>
<feature type="transmembrane region" description="Helical" evidence="10">
    <location>
        <begin position="380"/>
        <end position="404"/>
    </location>
</feature>
<dbReference type="Pfam" id="PF00999">
    <property type="entry name" value="Na_H_Exchanger"/>
    <property type="match status" value="1"/>
</dbReference>
<dbReference type="GO" id="GO:0051453">
    <property type="term" value="P:regulation of intracellular pH"/>
    <property type="evidence" value="ECO:0007669"/>
    <property type="project" value="TreeGrafter"/>
</dbReference>
<evidence type="ECO:0000259" key="11">
    <source>
        <dbReference type="Pfam" id="PF00999"/>
    </source>
</evidence>
<comment type="subcellular location">
    <subcellularLocation>
        <location evidence="1">Cell membrane</location>
        <topology evidence="1">Multi-pass membrane protein</topology>
    </subcellularLocation>
</comment>
<feature type="domain" description="Cation/H+ exchanger transmembrane" evidence="11">
    <location>
        <begin position="16"/>
        <end position="403"/>
    </location>
</feature>
<dbReference type="Proteomes" id="UP001385848">
    <property type="component" value="Unassembled WGS sequence"/>
</dbReference>
<keyword evidence="6" id="KW-0915">Sodium</keyword>
<keyword evidence="3" id="KW-1003">Cell membrane</keyword>
<dbReference type="GeneID" id="31742984"/>
<dbReference type="EMBL" id="JBBVUL010000008">
    <property type="protein sequence ID" value="MEL0565271.1"/>
    <property type="molecule type" value="Genomic_DNA"/>
</dbReference>
<evidence type="ECO:0000256" key="3">
    <source>
        <dbReference type="ARBA" id="ARBA00022475"/>
    </source>
</evidence>
<evidence type="ECO:0000256" key="9">
    <source>
        <dbReference type="ARBA" id="ARBA00023201"/>
    </source>
</evidence>
<evidence type="ECO:0000256" key="4">
    <source>
        <dbReference type="ARBA" id="ARBA00022692"/>
    </source>
</evidence>
<keyword evidence="9" id="KW-0739">Sodium transport</keyword>
<dbReference type="OrthoDB" id="9809206at2"/>
<evidence type="ECO:0000256" key="1">
    <source>
        <dbReference type="ARBA" id="ARBA00004651"/>
    </source>
</evidence>
<dbReference type="InterPro" id="IPR018422">
    <property type="entry name" value="Cation/H_exchanger_CPA1"/>
</dbReference>